<proteinExistence type="predicted"/>
<dbReference type="RefSeq" id="YP_009268563.1">
    <property type="nucleotide sequence ID" value="NC_030636.1"/>
</dbReference>
<keyword evidence="2" id="KW-0496">Mitochondrion</keyword>
<evidence type="ECO:0000313" key="2">
    <source>
        <dbReference type="EMBL" id="AMD61827.1"/>
    </source>
</evidence>
<geneLocation type="mitochondrion" evidence="2"/>
<protein>
    <submittedName>
        <fullName evidence="2">Uncharacterized protein</fullName>
    </submittedName>
</protein>
<sequence>MFKTKDNNIIFNIIIYLIIILYISYNMKNNVIHCDSESISELYFNNENTTSNTVNPEPQCRFSVEISAISLRQKISRKLYWHLFSKDFMEYDKFKTNWYPSRSLRKQMKVEIKDFIYNPIKYSTHKREWLLVNNCKYYKDNPNGTFFVQGLGYLDARYVHYLTAKYGYIVHNDRFIQVNIKDVGNIIRQIYINP</sequence>
<organism evidence="2">
    <name type="scientific">Beauveria caledonica</name>
    <dbReference type="NCBI Taxonomy" id="38006"/>
    <lineage>
        <taxon>Eukaryota</taxon>
        <taxon>Fungi</taxon>
        <taxon>Dikarya</taxon>
        <taxon>Ascomycota</taxon>
        <taxon>Pezizomycotina</taxon>
        <taxon>Sordariomycetes</taxon>
        <taxon>Hypocreomycetidae</taxon>
        <taxon>Hypocreales</taxon>
        <taxon>Cordycipitaceae</taxon>
        <taxon>Beauveria</taxon>
    </lineage>
</organism>
<accession>A0A192S214</accession>
<evidence type="ECO:0000256" key="1">
    <source>
        <dbReference type="SAM" id="Phobius"/>
    </source>
</evidence>
<name>A0A192S214_9HYPO</name>
<dbReference type="EMBL" id="KT201150">
    <property type="protein sequence ID" value="AMD61827.1"/>
    <property type="molecule type" value="Genomic_DNA"/>
</dbReference>
<gene>
    <name evidence="2" type="primary">orf194</name>
</gene>
<keyword evidence="1" id="KW-1133">Transmembrane helix</keyword>
<dbReference type="GeneID" id="32982909"/>
<dbReference type="AlphaFoldDB" id="A0A192S214"/>
<keyword evidence="1" id="KW-0812">Transmembrane</keyword>
<reference evidence="2" key="1">
    <citation type="submission" date="2015-06" db="EMBL/GenBank/DDBJ databases">
        <title>Relationship between genomic and mitochondrial evolution in the entomopathogenic fungal genus Beauveria.</title>
        <authorList>
            <person name="Glare T.C."/>
            <person name="Campbell M.A."/>
            <person name="Biggs P.J."/>
            <person name="McKinnon A.C."/>
            <person name="Cox M.P."/>
        </authorList>
    </citation>
    <scope>NUCLEOTIDE SEQUENCE</scope>
    <source>
        <strain evidence="2">Fhr1</strain>
    </source>
</reference>
<feature type="transmembrane region" description="Helical" evidence="1">
    <location>
        <begin position="9"/>
        <end position="25"/>
    </location>
</feature>
<keyword evidence="1" id="KW-0472">Membrane</keyword>